<dbReference type="EnsemblPlants" id="OBART09G06370.1">
    <property type="protein sequence ID" value="OBART09G06370.1"/>
    <property type="gene ID" value="OBART09G06370"/>
</dbReference>
<feature type="compositionally biased region" description="Basic and acidic residues" evidence="1">
    <location>
        <begin position="105"/>
        <end position="131"/>
    </location>
</feature>
<evidence type="ECO:0000313" key="2">
    <source>
        <dbReference type="EnsemblPlants" id="OBART09G06370.1"/>
    </source>
</evidence>
<protein>
    <submittedName>
        <fullName evidence="2">Uncharacterized protein</fullName>
    </submittedName>
</protein>
<dbReference type="PaxDb" id="65489-OBART09G06370.1"/>
<dbReference type="Gramene" id="OBART09G06370.1">
    <property type="protein sequence ID" value="OBART09G06370.1"/>
    <property type="gene ID" value="OBART09G06370"/>
</dbReference>
<keyword evidence="3" id="KW-1185">Reference proteome</keyword>
<reference evidence="2" key="1">
    <citation type="journal article" date="2009" name="Rice">
        <title>De Novo Next Generation Sequencing of Plant Genomes.</title>
        <authorList>
            <person name="Rounsley S."/>
            <person name="Marri P.R."/>
            <person name="Yu Y."/>
            <person name="He R."/>
            <person name="Sisneros N."/>
            <person name="Goicoechea J.L."/>
            <person name="Lee S.J."/>
            <person name="Angelova A."/>
            <person name="Kudrna D."/>
            <person name="Luo M."/>
            <person name="Affourtit J."/>
            <person name="Desany B."/>
            <person name="Knight J."/>
            <person name="Niazi F."/>
            <person name="Egholm M."/>
            <person name="Wing R.A."/>
        </authorList>
    </citation>
    <scope>NUCLEOTIDE SEQUENCE [LARGE SCALE GENOMIC DNA]</scope>
    <source>
        <strain evidence="2">cv. IRGC 105608</strain>
    </source>
</reference>
<organism evidence="2">
    <name type="scientific">Oryza barthii</name>
    <dbReference type="NCBI Taxonomy" id="65489"/>
    <lineage>
        <taxon>Eukaryota</taxon>
        <taxon>Viridiplantae</taxon>
        <taxon>Streptophyta</taxon>
        <taxon>Embryophyta</taxon>
        <taxon>Tracheophyta</taxon>
        <taxon>Spermatophyta</taxon>
        <taxon>Magnoliopsida</taxon>
        <taxon>Liliopsida</taxon>
        <taxon>Poales</taxon>
        <taxon>Poaceae</taxon>
        <taxon>BOP clade</taxon>
        <taxon>Oryzoideae</taxon>
        <taxon>Oryzeae</taxon>
        <taxon>Oryzinae</taxon>
        <taxon>Oryza</taxon>
    </lineage>
</organism>
<feature type="region of interest" description="Disordered" evidence="1">
    <location>
        <begin position="60"/>
        <end position="142"/>
    </location>
</feature>
<feature type="compositionally biased region" description="Basic and acidic residues" evidence="1">
    <location>
        <begin position="60"/>
        <end position="73"/>
    </location>
</feature>
<evidence type="ECO:0000256" key="1">
    <source>
        <dbReference type="SAM" id="MobiDB-lite"/>
    </source>
</evidence>
<sequence>MARSKRAWRAPKVPRRETAEKSFFCPYCVKQIKADLIRGSEHSKRCKAIRDKQVAERAREEAALRQAAEELRTAGKTSTGSGGSTPAGPSSPNIKKTIEFNTNSENRREIEWKEVEEASRNGSEEEHERVIAKMIRGRPSDR</sequence>
<reference evidence="2" key="2">
    <citation type="submission" date="2015-03" db="UniProtKB">
        <authorList>
            <consortium name="EnsemblPlants"/>
        </authorList>
    </citation>
    <scope>IDENTIFICATION</scope>
</reference>
<proteinExistence type="predicted"/>
<evidence type="ECO:0000313" key="3">
    <source>
        <dbReference type="Proteomes" id="UP000026960"/>
    </source>
</evidence>
<name>A0A0D3H5J7_9ORYZ</name>
<dbReference type="HOGENOM" id="CLU_151531_0_0_1"/>
<dbReference type="Proteomes" id="UP000026960">
    <property type="component" value="Chromosome 9"/>
</dbReference>
<accession>A0A0D3H5J7</accession>
<dbReference type="AlphaFoldDB" id="A0A0D3H5J7"/>